<evidence type="ECO:0000259" key="1">
    <source>
        <dbReference type="PROSITE" id="PS50883"/>
    </source>
</evidence>
<dbReference type="PROSITE" id="PS50883">
    <property type="entry name" value="EAL"/>
    <property type="match status" value="1"/>
</dbReference>
<reference evidence="2" key="1">
    <citation type="submission" date="2021-03" db="EMBL/GenBank/DDBJ databases">
        <title>novel species isolated from a fishpond in China.</title>
        <authorList>
            <person name="Lu H."/>
            <person name="Cai Z."/>
        </authorList>
    </citation>
    <scope>NUCLEOTIDE SEQUENCE</scope>
    <source>
        <strain evidence="2">JCM 30855</strain>
    </source>
</reference>
<accession>A0A939DT32</accession>
<comment type="caution">
    <text evidence="2">The sequence shown here is derived from an EMBL/GenBank/DDBJ whole genome shotgun (WGS) entry which is preliminary data.</text>
</comment>
<feature type="domain" description="EAL" evidence="1">
    <location>
        <begin position="1"/>
        <end position="148"/>
    </location>
</feature>
<dbReference type="Gene3D" id="3.20.20.450">
    <property type="entry name" value="EAL domain"/>
    <property type="match status" value="1"/>
</dbReference>
<dbReference type="Proteomes" id="UP000664654">
    <property type="component" value="Unassembled WGS sequence"/>
</dbReference>
<evidence type="ECO:0000313" key="2">
    <source>
        <dbReference type="EMBL" id="MBN7827847.1"/>
    </source>
</evidence>
<feature type="non-terminal residue" evidence="2">
    <location>
        <position position="148"/>
    </location>
</feature>
<dbReference type="CDD" id="cd01948">
    <property type="entry name" value="EAL"/>
    <property type="match status" value="1"/>
</dbReference>
<dbReference type="GO" id="GO:0071111">
    <property type="term" value="F:cyclic-guanylate-specific phosphodiesterase activity"/>
    <property type="evidence" value="ECO:0007669"/>
    <property type="project" value="InterPro"/>
</dbReference>
<dbReference type="InterPro" id="IPR035919">
    <property type="entry name" value="EAL_sf"/>
</dbReference>
<dbReference type="SMART" id="SM00052">
    <property type="entry name" value="EAL"/>
    <property type="match status" value="1"/>
</dbReference>
<feature type="non-terminal residue" evidence="2">
    <location>
        <position position="1"/>
    </location>
</feature>
<organism evidence="2 3">
    <name type="scientific">Bowmanella dokdonensis</name>
    <dbReference type="NCBI Taxonomy" id="751969"/>
    <lineage>
        <taxon>Bacteria</taxon>
        <taxon>Pseudomonadati</taxon>
        <taxon>Pseudomonadota</taxon>
        <taxon>Gammaproteobacteria</taxon>
        <taxon>Alteromonadales</taxon>
        <taxon>Alteromonadaceae</taxon>
        <taxon>Bowmanella</taxon>
    </lineage>
</organism>
<dbReference type="AlphaFoldDB" id="A0A939DT32"/>
<proteinExistence type="predicted"/>
<protein>
    <submittedName>
        <fullName evidence="2">EAL domain-containing protein</fullName>
    </submittedName>
</protein>
<gene>
    <name evidence="2" type="ORF">J0A66_21695</name>
</gene>
<keyword evidence="3" id="KW-1185">Reference proteome</keyword>
<dbReference type="PANTHER" id="PTHR33121">
    <property type="entry name" value="CYCLIC DI-GMP PHOSPHODIESTERASE PDEF"/>
    <property type="match status" value="1"/>
</dbReference>
<dbReference type="EMBL" id="JAFKCV010000093">
    <property type="protein sequence ID" value="MBN7827847.1"/>
    <property type="molecule type" value="Genomic_DNA"/>
</dbReference>
<dbReference type="Pfam" id="PF00563">
    <property type="entry name" value="EAL"/>
    <property type="match status" value="1"/>
</dbReference>
<name>A0A939DT32_9ALTE</name>
<evidence type="ECO:0000313" key="3">
    <source>
        <dbReference type="Proteomes" id="UP000664654"/>
    </source>
</evidence>
<dbReference type="InterPro" id="IPR050706">
    <property type="entry name" value="Cyclic-di-GMP_PDE-like"/>
</dbReference>
<dbReference type="SUPFAM" id="SSF141868">
    <property type="entry name" value="EAL domain-like"/>
    <property type="match status" value="1"/>
</dbReference>
<dbReference type="RefSeq" id="WP_206575936.1">
    <property type="nucleotide sequence ID" value="NZ_JAFKCV010000093.1"/>
</dbReference>
<sequence length="148" mass="17187">HYEILLRMQGDDETQIVTPDVFLTAAEHYNLTAQIDRWVVEHYFRWLADNPQHKDNLVRANINLSGHSLGDKELRLFVLNAFEKYGIPYNKICFEITESMAIIKMDETLQFIKTFHQLGCTFALDDFGSGFSSYGYLKSLPVNYVKID</sequence>
<dbReference type="PANTHER" id="PTHR33121:SF23">
    <property type="entry name" value="CYCLIC DI-GMP PHOSPHODIESTERASE PDEB"/>
    <property type="match status" value="1"/>
</dbReference>
<dbReference type="InterPro" id="IPR001633">
    <property type="entry name" value="EAL_dom"/>
</dbReference>